<keyword evidence="2" id="KW-1185">Reference proteome</keyword>
<evidence type="ECO:0000313" key="2">
    <source>
        <dbReference type="Proteomes" id="UP001261871"/>
    </source>
</evidence>
<gene>
    <name evidence="1" type="ORF">J2W95_003014</name>
</gene>
<sequence length="60" mass="7224">MDFLLGFRLITVWRIVFGKEIERTAVEFFISGYLTKTTAVRYFIYRETKELDLSMMLFCL</sequence>
<name>A0ABU1S5M8_9FLAO</name>
<organism evidence="1 2">
    <name type="scientific">Flavobacterium granuli</name>
    <dbReference type="NCBI Taxonomy" id="280093"/>
    <lineage>
        <taxon>Bacteria</taxon>
        <taxon>Pseudomonadati</taxon>
        <taxon>Bacteroidota</taxon>
        <taxon>Flavobacteriia</taxon>
        <taxon>Flavobacteriales</taxon>
        <taxon>Flavobacteriaceae</taxon>
        <taxon>Flavobacterium</taxon>
    </lineage>
</organism>
<proteinExistence type="predicted"/>
<dbReference type="Proteomes" id="UP001261871">
    <property type="component" value="Unassembled WGS sequence"/>
</dbReference>
<dbReference type="EMBL" id="JAVDTX010000007">
    <property type="protein sequence ID" value="MDR6846298.1"/>
    <property type="molecule type" value="Genomic_DNA"/>
</dbReference>
<evidence type="ECO:0000313" key="1">
    <source>
        <dbReference type="EMBL" id="MDR6846298.1"/>
    </source>
</evidence>
<accession>A0ABU1S5M8</accession>
<reference evidence="1 2" key="1">
    <citation type="submission" date="2023-07" db="EMBL/GenBank/DDBJ databases">
        <title>Sorghum-associated microbial communities from plants grown in Nebraska, USA.</title>
        <authorList>
            <person name="Schachtman D."/>
        </authorList>
    </citation>
    <scope>NUCLEOTIDE SEQUENCE [LARGE SCALE GENOMIC DNA]</scope>
    <source>
        <strain evidence="1 2">BE124</strain>
    </source>
</reference>
<comment type="caution">
    <text evidence="1">The sequence shown here is derived from an EMBL/GenBank/DDBJ whole genome shotgun (WGS) entry which is preliminary data.</text>
</comment>
<protein>
    <submittedName>
        <fullName evidence="1">Uncharacterized protein</fullName>
    </submittedName>
</protein>